<dbReference type="Proteomes" id="UP000011116">
    <property type="component" value="Chromosome 5H"/>
</dbReference>
<dbReference type="PANTHER" id="PTHR32133">
    <property type="entry name" value="OS07G0120400 PROTEIN"/>
    <property type="match status" value="1"/>
</dbReference>
<name>A0A8I6XVM0_HORVV</name>
<evidence type="ECO:0000259" key="2">
    <source>
        <dbReference type="Pfam" id="PF23635"/>
    </source>
</evidence>
<feature type="region of interest" description="Disordered" evidence="1">
    <location>
        <begin position="279"/>
        <end position="301"/>
    </location>
</feature>
<evidence type="ECO:0000256" key="1">
    <source>
        <dbReference type="SAM" id="MobiDB-lite"/>
    </source>
</evidence>
<dbReference type="PANTHER" id="PTHR32133:SF376">
    <property type="entry name" value="F-BOX DOMAIN-CONTAINING PROTEIN"/>
    <property type="match status" value="1"/>
</dbReference>
<evidence type="ECO:0000313" key="3">
    <source>
        <dbReference type="EnsemblPlants" id="HORVU.MOREX.r3.5HG0529080.1"/>
    </source>
</evidence>
<reference evidence="3" key="3">
    <citation type="submission" date="2022-01" db="UniProtKB">
        <authorList>
            <consortium name="EnsemblPlants"/>
        </authorList>
    </citation>
    <scope>IDENTIFICATION</scope>
    <source>
        <strain evidence="3">subsp. vulgare</strain>
    </source>
</reference>
<protein>
    <recommendedName>
        <fullName evidence="2">F-box protein AT5G49610-like beta-propeller domain-containing protein</fullName>
    </recommendedName>
</protein>
<dbReference type="InterPro" id="IPR056594">
    <property type="entry name" value="AT5G49610-like_b-prop"/>
</dbReference>
<dbReference type="Pfam" id="PF23635">
    <property type="entry name" value="Beta-prop_AT5G49610-like"/>
    <property type="match status" value="1"/>
</dbReference>
<accession>A0A8I6XVM0</accession>
<dbReference type="Gramene" id="HORVU.MOREX.r3.5HG0529080.1">
    <property type="protein sequence ID" value="HORVU.MOREX.r3.5HG0529080.1"/>
    <property type="gene ID" value="HORVU.MOREX.r3.5HG0529080"/>
</dbReference>
<dbReference type="Gramene" id="HORVU.MOREX.r2.5HG0440040.1">
    <property type="protein sequence ID" value="HORVU.MOREX.r2.5HG0440040.1"/>
    <property type="gene ID" value="HORVU.MOREX.r2.5HG0440040"/>
</dbReference>
<dbReference type="EnsemblPlants" id="HORVU.MOREX.r3.5HG0529080.1">
    <property type="protein sequence ID" value="HORVU.MOREX.r3.5HG0529080.1"/>
    <property type="gene ID" value="HORVU.MOREX.r3.5HG0529080"/>
</dbReference>
<dbReference type="AlphaFoldDB" id="A0A8I6XVM0"/>
<feature type="domain" description="F-box protein AT5G49610-like beta-propeller" evidence="2">
    <location>
        <begin position="1"/>
        <end position="267"/>
    </location>
</feature>
<keyword evidence="4" id="KW-1185">Reference proteome</keyword>
<sequence length="469" mass="51628">MDCRHGRALFLSKGQRDTMELIVWEPITGALQRVPVPAAAAFKSDHPTAAVFCASDGCDHRDCLGGPFRVVFVFGLCFCDDDDNDQCVTSACVYSSESGTWGELTSMDEQFGNFGDHSSVLVGRSLLYFMSYGGLILEYDLSRDSMTWLDTPCEHYPNPEQMNLMLMEEGGLGVTEVLESHLKLWSREVSDDPHGRWVLSRDIYLENLLPNGALEGYVYLLGFAEGANVIFMITVAGLFAVELQPERARKVCDGHGFFNLIPVVSFYTPHCRLQALGGIDHDPPPRPNPTQGVGGWQGGGDEKSLEQAQQLFDKGWKALKETDFANAINCFSHTLKIRVVHYGVLAPECASTFYGYGRALLSKALKESNPSGIVSKNASNKESAESTATTSKNAAARSSKTCSNTEHVPPLEKGDSEGKYLNERGQGDENMTSNEDSDLDLAWKMMNMARATVAKIPDKTMEKANYFML</sequence>
<organism evidence="3 4">
    <name type="scientific">Hordeum vulgare subsp. vulgare</name>
    <name type="common">Domesticated barley</name>
    <dbReference type="NCBI Taxonomy" id="112509"/>
    <lineage>
        <taxon>Eukaryota</taxon>
        <taxon>Viridiplantae</taxon>
        <taxon>Streptophyta</taxon>
        <taxon>Embryophyta</taxon>
        <taxon>Tracheophyta</taxon>
        <taxon>Spermatophyta</taxon>
        <taxon>Magnoliopsida</taxon>
        <taxon>Liliopsida</taxon>
        <taxon>Poales</taxon>
        <taxon>Poaceae</taxon>
        <taxon>BOP clade</taxon>
        <taxon>Pooideae</taxon>
        <taxon>Triticodae</taxon>
        <taxon>Triticeae</taxon>
        <taxon>Hordeinae</taxon>
        <taxon>Hordeum</taxon>
    </lineage>
</organism>
<feature type="compositionally biased region" description="Polar residues" evidence="1">
    <location>
        <begin position="370"/>
        <end position="406"/>
    </location>
</feature>
<feature type="region of interest" description="Disordered" evidence="1">
    <location>
        <begin position="370"/>
        <end position="435"/>
    </location>
</feature>
<dbReference type="SUPFAM" id="SSF50965">
    <property type="entry name" value="Galactose oxidase, central domain"/>
    <property type="match status" value="1"/>
</dbReference>
<proteinExistence type="predicted"/>
<reference evidence="4" key="1">
    <citation type="journal article" date="2012" name="Nature">
        <title>A physical, genetic and functional sequence assembly of the barley genome.</title>
        <authorList>
            <consortium name="The International Barley Genome Sequencing Consortium"/>
            <person name="Mayer K.F."/>
            <person name="Waugh R."/>
            <person name="Brown J.W."/>
            <person name="Schulman A."/>
            <person name="Langridge P."/>
            <person name="Platzer M."/>
            <person name="Fincher G.B."/>
            <person name="Muehlbauer G.J."/>
            <person name="Sato K."/>
            <person name="Close T.J."/>
            <person name="Wise R.P."/>
            <person name="Stein N."/>
        </authorList>
    </citation>
    <scope>NUCLEOTIDE SEQUENCE [LARGE SCALE GENOMIC DNA]</scope>
    <source>
        <strain evidence="4">cv. Morex</strain>
    </source>
</reference>
<feature type="compositionally biased region" description="Basic and acidic residues" evidence="1">
    <location>
        <begin position="409"/>
        <end position="427"/>
    </location>
</feature>
<reference evidence="3" key="2">
    <citation type="submission" date="2020-10" db="EMBL/GenBank/DDBJ databases">
        <authorList>
            <person name="Scholz U."/>
            <person name="Mascher M."/>
            <person name="Fiebig A."/>
        </authorList>
    </citation>
    <scope>NUCLEOTIDE SEQUENCE [LARGE SCALE GENOMIC DNA]</scope>
    <source>
        <strain evidence="3">cv. Morex</strain>
    </source>
</reference>
<dbReference type="InterPro" id="IPR011043">
    <property type="entry name" value="Gal_Oxase/kelch_b-propeller"/>
</dbReference>
<dbReference type="SMR" id="A0A8I6XVM0"/>
<evidence type="ECO:0000313" key="4">
    <source>
        <dbReference type="Proteomes" id="UP000011116"/>
    </source>
</evidence>